<name>Q2QT21_ORYSJ</name>
<reference evidence="2" key="3">
    <citation type="submission" date="2006-01" db="EMBL/GenBank/DDBJ databases">
        <authorList>
            <person name="Buell R."/>
        </authorList>
    </citation>
    <scope>NUCLEOTIDE SEQUENCE</scope>
</reference>
<protein>
    <submittedName>
        <fullName evidence="2">Glycerol 3-phosphate permease, putative</fullName>
    </submittedName>
</protein>
<sequence length="245" mass="27903">MASLPTTTRPPPEIAEAAQDPKNQGEDERKRDERLLTGCSTWEHARNLLPVSGPDQQQHKIGKNPCRHYADDTLILLKASQKEVFCFKAILNMFAQSTGLKLPVSVIKAIDTARKSCLWRVPHLTMNKGSFWWRDITTLVDIFRGIAKYEIRTGRTALFWNDLWNDDFKCTSYPNLFAGTMYKSDSVKAMYSRPLEDSFALPLSDEAYLEFLQLQGVLDSLNLQSGMGDAWNFIWGSDKYTAKIL</sequence>
<reference evidence="2" key="2">
    <citation type="submission" date="2005-04" db="EMBL/GenBank/DDBJ databases">
        <authorList>
            <person name="Buell C.R."/>
            <person name="Wing R.A."/>
            <person name="McCombie W.A."/>
            <person name="Ouyang S."/>
        </authorList>
    </citation>
    <scope>NUCLEOTIDE SEQUENCE</scope>
</reference>
<reference evidence="2" key="1">
    <citation type="journal article" date="2005" name="BMC Biol.">
        <title>The sequence of rice chromosomes 11 and 12, rich in disease resistance genes and recent gene duplications.</title>
        <authorList>
            <consortium name="The rice chromosomes 11 and 12 sequencing consortia"/>
        </authorList>
    </citation>
    <scope>NUCLEOTIDE SEQUENCE [LARGE SCALE GENOMIC DNA]</scope>
</reference>
<evidence type="ECO:0000256" key="1">
    <source>
        <dbReference type="SAM" id="MobiDB-lite"/>
    </source>
</evidence>
<dbReference type="AlphaFoldDB" id="Q2QT21"/>
<proteinExistence type="predicted"/>
<feature type="region of interest" description="Disordered" evidence="1">
    <location>
        <begin position="1"/>
        <end position="32"/>
    </location>
</feature>
<feature type="compositionally biased region" description="Basic and acidic residues" evidence="1">
    <location>
        <begin position="23"/>
        <end position="32"/>
    </location>
</feature>
<evidence type="ECO:0000313" key="2">
    <source>
        <dbReference type="EMBL" id="ABA97848.1"/>
    </source>
</evidence>
<gene>
    <name evidence="2" type="ordered locus">LOC_Os12g22140</name>
</gene>
<accession>Q2QT21</accession>
<organism evidence="2">
    <name type="scientific">Oryza sativa subsp. japonica</name>
    <name type="common">Rice</name>
    <dbReference type="NCBI Taxonomy" id="39947"/>
    <lineage>
        <taxon>Eukaryota</taxon>
        <taxon>Viridiplantae</taxon>
        <taxon>Streptophyta</taxon>
        <taxon>Embryophyta</taxon>
        <taxon>Tracheophyta</taxon>
        <taxon>Spermatophyta</taxon>
        <taxon>Magnoliopsida</taxon>
        <taxon>Liliopsida</taxon>
        <taxon>Poales</taxon>
        <taxon>Poaceae</taxon>
        <taxon>BOP clade</taxon>
        <taxon>Oryzoideae</taxon>
        <taxon>Oryzeae</taxon>
        <taxon>Oryzinae</taxon>
        <taxon>Oryza</taxon>
        <taxon>Oryza sativa</taxon>
    </lineage>
</organism>
<dbReference type="EMBL" id="DP000011">
    <property type="protein sequence ID" value="ABA97848.1"/>
    <property type="molecule type" value="Genomic_DNA"/>
</dbReference>